<dbReference type="AlphaFoldDB" id="A0A175YIB4"/>
<reference evidence="1" key="1">
    <citation type="journal article" date="2016" name="Nat. Genet.">
        <title>A high-quality carrot genome assembly provides new insights into carotenoid accumulation and asterid genome evolution.</title>
        <authorList>
            <person name="Iorizzo M."/>
            <person name="Ellison S."/>
            <person name="Senalik D."/>
            <person name="Zeng P."/>
            <person name="Satapoomin P."/>
            <person name="Huang J."/>
            <person name="Bowman M."/>
            <person name="Iovene M."/>
            <person name="Sanseverino W."/>
            <person name="Cavagnaro P."/>
            <person name="Yildiz M."/>
            <person name="Macko-Podgorni A."/>
            <person name="Moranska E."/>
            <person name="Grzebelus E."/>
            <person name="Grzebelus D."/>
            <person name="Ashrafi H."/>
            <person name="Zheng Z."/>
            <person name="Cheng S."/>
            <person name="Spooner D."/>
            <person name="Van Deynze A."/>
            <person name="Simon P."/>
        </authorList>
    </citation>
    <scope>NUCLEOTIDE SEQUENCE</scope>
    <source>
        <tissue evidence="1">Leaf</tissue>
    </source>
</reference>
<keyword evidence="2" id="KW-1185">Reference proteome</keyword>
<accession>A0A175YIB4</accession>
<dbReference type="Gramene" id="KZM83269">
    <property type="protein sequence ID" value="KZM83269"/>
    <property type="gene ID" value="DCAR_030838"/>
</dbReference>
<reference evidence="1" key="2">
    <citation type="submission" date="2022-03" db="EMBL/GenBank/DDBJ databases">
        <title>Draft title - Genomic analysis of global carrot germplasm unveils the trajectory of domestication and the origin of high carotenoid orange carrot.</title>
        <authorList>
            <person name="Iorizzo M."/>
            <person name="Ellison S."/>
            <person name="Senalik D."/>
            <person name="Macko-Podgorni A."/>
            <person name="Grzebelus D."/>
            <person name="Bostan H."/>
            <person name="Rolling W."/>
            <person name="Curaba J."/>
            <person name="Simon P."/>
        </authorList>
    </citation>
    <scope>NUCLEOTIDE SEQUENCE</scope>
    <source>
        <tissue evidence="1">Leaf</tissue>
    </source>
</reference>
<sequence>MVRTKRSERIGRNHKAPRVQLYYGEAWFDLYDPPNKTLPTDELNSLVILAQLAIYHYNVNQGTNYENVKVLQAERRSCYYKYNIVFEASLLHDNSAVEIFKAEVVTSNPGCRTMKSVEIKSVKINSLQSSDESDDQVF</sequence>
<dbReference type="EMBL" id="CP093351">
    <property type="protein sequence ID" value="WOH16270.1"/>
    <property type="molecule type" value="Genomic_DNA"/>
</dbReference>
<proteinExistence type="predicted"/>
<dbReference type="Gene3D" id="3.10.450.10">
    <property type="match status" value="1"/>
</dbReference>
<organism evidence="1 2">
    <name type="scientific">Daucus carota subsp. sativus</name>
    <name type="common">Carrot</name>
    <dbReference type="NCBI Taxonomy" id="79200"/>
    <lineage>
        <taxon>Eukaryota</taxon>
        <taxon>Viridiplantae</taxon>
        <taxon>Streptophyta</taxon>
        <taxon>Embryophyta</taxon>
        <taxon>Tracheophyta</taxon>
        <taxon>Spermatophyta</taxon>
        <taxon>Magnoliopsida</taxon>
        <taxon>eudicotyledons</taxon>
        <taxon>Gunneridae</taxon>
        <taxon>Pentapetalae</taxon>
        <taxon>asterids</taxon>
        <taxon>campanulids</taxon>
        <taxon>Apiales</taxon>
        <taxon>Apiaceae</taxon>
        <taxon>Apioideae</taxon>
        <taxon>Scandiceae</taxon>
        <taxon>Daucinae</taxon>
        <taxon>Daucus</taxon>
        <taxon>Daucus sect. Daucus</taxon>
    </lineage>
</organism>
<evidence type="ECO:0000313" key="1">
    <source>
        <dbReference type="EMBL" id="WOH16270.1"/>
    </source>
</evidence>
<gene>
    <name evidence="1" type="ORF">DCAR_0935820</name>
</gene>
<dbReference type="Proteomes" id="UP000077755">
    <property type="component" value="Chromosome 9"/>
</dbReference>
<name>A0A175YIB4_DAUCS</name>
<protein>
    <submittedName>
        <fullName evidence="1">Uncharacterized protein</fullName>
    </submittedName>
</protein>
<evidence type="ECO:0000313" key="2">
    <source>
        <dbReference type="Proteomes" id="UP000077755"/>
    </source>
</evidence>